<dbReference type="Proteomes" id="UP000595437">
    <property type="component" value="Chromosome 14"/>
</dbReference>
<proteinExistence type="predicted"/>
<evidence type="ECO:0000313" key="3">
    <source>
        <dbReference type="Proteomes" id="UP000595437"/>
    </source>
</evidence>
<keyword evidence="3" id="KW-1185">Reference proteome</keyword>
<feature type="transmembrane region" description="Helical" evidence="1">
    <location>
        <begin position="44"/>
        <end position="64"/>
    </location>
</feature>
<dbReference type="AlphaFoldDB" id="A0A7T8GX91"/>
<gene>
    <name evidence="2" type="ORF">FKW44_020413</name>
</gene>
<accession>A0A7T8GX91</accession>
<keyword evidence="1" id="KW-1133">Transmembrane helix</keyword>
<evidence type="ECO:0000313" key="2">
    <source>
        <dbReference type="EMBL" id="QQP39508.1"/>
    </source>
</evidence>
<dbReference type="EMBL" id="CP045903">
    <property type="protein sequence ID" value="QQP39508.1"/>
    <property type="molecule type" value="Genomic_DNA"/>
</dbReference>
<reference evidence="3" key="1">
    <citation type="submission" date="2021-01" db="EMBL/GenBank/DDBJ databases">
        <title>Caligus Genome Assembly.</title>
        <authorList>
            <person name="Gallardo-Escarate C."/>
        </authorList>
    </citation>
    <scope>NUCLEOTIDE SEQUENCE [LARGE SCALE GENOMIC DNA]</scope>
</reference>
<sequence length="145" mass="16374">MTINRLLIPNMSSVICYDICTLETFTLYPRYLYFMQKVTHFLPLLYFTYFLLSLPCLKLNGIALKDSSKAKKQQKLTLSSPLEVGGGVDLQQIDAETLQQAALLQQMKATFGKKRALQAMMLLLTESEANGATAQEEDEDNEILK</sequence>
<organism evidence="2 3">
    <name type="scientific">Caligus rogercresseyi</name>
    <name type="common">Sea louse</name>
    <dbReference type="NCBI Taxonomy" id="217165"/>
    <lineage>
        <taxon>Eukaryota</taxon>
        <taxon>Metazoa</taxon>
        <taxon>Ecdysozoa</taxon>
        <taxon>Arthropoda</taxon>
        <taxon>Crustacea</taxon>
        <taxon>Multicrustacea</taxon>
        <taxon>Hexanauplia</taxon>
        <taxon>Copepoda</taxon>
        <taxon>Siphonostomatoida</taxon>
        <taxon>Caligidae</taxon>
        <taxon>Caligus</taxon>
    </lineage>
</organism>
<evidence type="ECO:0000256" key="1">
    <source>
        <dbReference type="SAM" id="Phobius"/>
    </source>
</evidence>
<keyword evidence="1" id="KW-0812">Transmembrane</keyword>
<name>A0A7T8GX91_CALRO</name>
<protein>
    <submittedName>
        <fullName evidence="2">Uncharacterized protein</fullName>
    </submittedName>
</protein>
<keyword evidence="1" id="KW-0472">Membrane</keyword>